<protein>
    <submittedName>
        <fullName evidence="2">Uncharacterized protein</fullName>
    </submittedName>
</protein>
<sequence>MWVDWVEGNKTIPNCFYFLSAVECHRSEQRLSDNSCTNKTNGCIKSHIFYTCVFASLNYYYFCCQIFNLMSARIFGVGLGVIVMVLIWTFNIISCVICIRIRRNFLAITALVVEVIITLIIISWPLAAPTTISEEVELSIDYVGIPRFILVIVEALTLLLFCIEYVKYDLTTPTTALSAALD</sequence>
<reference evidence="2 3" key="1">
    <citation type="submission" date="2018-08" db="EMBL/GenBank/DDBJ databases">
        <authorList>
            <person name="Laetsch R D."/>
            <person name="Stevens L."/>
            <person name="Kumar S."/>
            <person name="Blaxter L. M."/>
        </authorList>
    </citation>
    <scope>NUCLEOTIDE SEQUENCE [LARGE SCALE GENOMIC DNA]</scope>
</reference>
<feature type="transmembrane region" description="Helical" evidence="1">
    <location>
        <begin position="48"/>
        <end position="68"/>
    </location>
</feature>
<keyword evidence="1" id="KW-1133">Transmembrane helix</keyword>
<accession>A0A3P6TUI1</accession>
<keyword evidence="1" id="KW-0812">Transmembrane</keyword>
<keyword evidence="3" id="KW-1185">Reference proteome</keyword>
<evidence type="ECO:0000256" key="1">
    <source>
        <dbReference type="SAM" id="Phobius"/>
    </source>
</evidence>
<proteinExistence type="predicted"/>
<evidence type="ECO:0000313" key="2">
    <source>
        <dbReference type="EMBL" id="VDK85065.1"/>
    </source>
</evidence>
<feature type="transmembrane region" description="Helical" evidence="1">
    <location>
        <begin position="74"/>
        <end position="98"/>
    </location>
</feature>
<feature type="transmembrane region" description="Helical" evidence="1">
    <location>
        <begin position="105"/>
        <end position="127"/>
    </location>
</feature>
<name>A0A3P6TUI1_LITSI</name>
<dbReference type="OrthoDB" id="10396410at2759"/>
<evidence type="ECO:0000313" key="3">
    <source>
        <dbReference type="Proteomes" id="UP000277928"/>
    </source>
</evidence>
<organism evidence="2 3">
    <name type="scientific">Litomosoides sigmodontis</name>
    <name type="common">Filarial nematode worm</name>
    <dbReference type="NCBI Taxonomy" id="42156"/>
    <lineage>
        <taxon>Eukaryota</taxon>
        <taxon>Metazoa</taxon>
        <taxon>Ecdysozoa</taxon>
        <taxon>Nematoda</taxon>
        <taxon>Chromadorea</taxon>
        <taxon>Rhabditida</taxon>
        <taxon>Spirurina</taxon>
        <taxon>Spiruromorpha</taxon>
        <taxon>Filarioidea</taxon>
        <taxon>Onchocercidae</taxon>
        <taxon>Litomosoides</taxon>
    </lineage>
</organism>
<gene>
    <name evidence="2" type="ORF">NLS_LOCUS6949</name>
</gene>
<dbReference type="Proteomes" id="UP000277928">
    <property type="component" value="Unassembled WGS sequence"/>
</dbReference>
<dbReference type="EMBL" id="UYRX01000659">
    <property type="protein sequence ID" value="VDK85065.1"/>
    <property type="molecule type" value="Genomic_DNA"/>
</dbReference>
<dbReference type="AlphaFoldDB" id="A0A3P6TUI1"/>
<keyword evidence="1" id="KW-0472">Membrane</keyword>
<feature type="transmembrane region" description="Helical" evidence="1">
    <location>
        <begin position="147"/>
        <end position="166"/>
    </location>
</feature>